<dbReference type="RefSeq" id="WP_142624601.1">
    <property type="nucleotide sequence ID" value="NZ_VIRM01000065.1"/>
</dbReference>
<sequence>MDRRALADLLSDAGEAGAACRRALVSGADYEVWPAPVSTRELVGIYRRRERLSRRRGVSSIGFADAVVRLDTCGREFVLVGYVKGVTPAYHFQVFLSADASRVIACLGISQEHPPLAGPAPHLPPAEADGL</sequence>
<comment type="caution">
    <text evidence="1">The sequence shown here is derived from an EMBL/GenBank/DDBJ whole genome shotgun (WGS) entry which is preliminary data.</text>
</comment>
<reference evidence="1 2" key="1">
    <citation type="submission" date="2019-07" db="EMBL/GenBank/DDBJ databases">
        <title>Microbispora hainanensis DSM 45428.</title>
        <authorList>
            <person name="Thawai C."/>
        </authorList>
    </citation>
    <scope>NUCLEOTIDE SEQUENCE [LARGE SCALE GENOMIC DNA]</scope>
    <source>
        <strain evidence="1 2">DSM 45428</strain>
    </source>
</reference>
<protein>
    <submittedName>
        <fullName evidence="1">Uncharacterized protein</fullName>
    </submittedName>
</protein>
<dbReference type="EMBL" id="VIRM01000065">
    <property type="protein sequence ID" value="TQS13332.1"/>
    <property type="molecule type" value="Genomic_DNA"/>
</dbReference>
<accession>A0A544Y9S7</accession>
<proteinExistence type="predicted"/>
<dbReference type="AlphaFoldDB" id="A0A544Y9S7"/>
<gene>
    <name evidence="1" type="ORF">FLX08_35270</name>
</gene>
<evidence type="ECO:0000313" key="1">
    <source>
        <dbReference type="EMBL" id="TQS13332.1"/>
    </source>
</evidence>
<name>A0A544Y9S7_9ACTN</name>
<evidence type="ECO:0000313" key="2">
    <source>
        <dbReference type="Proteomes" id="UP000316541"/>
    </source>
</evidence>
<organism evidence="1 2">
    <name type="scientific">Microbispora hainanensis</name>
    <dbReference type="NCBI Taxonomy" id="568844"/>
    <lineage>
        <taxon>Bacteria</taxon>
        <taxon>Bacillati</taxon>
        <taxon>Actinomycetota</taxon>
        <taxon>Actinomycetes</taxon>
        <taxon>Streptosporangiales</taxon>
        <taxon>Streptosporangiaceae</taxon>
        <taxon>Microbispora</taxon>
    </lineage>
</organism>
<dbReference type="Proteomes" id="UP000316541">
    <property type="component" value="Unassembled WGS sequence"/>
</dbReference>